<dbReference type="KEGG" id="cbar:PATL70BA_2329"/>
<keyword evidence="2" id="KW-0378">Hydrolase</keyword>
<dbReference type="InterPro" id="IPR003607">
    <property type="entry name" value="HD/PDEase_dom"/>
</dbReference>
<keyword evidence="3" id="KW-1185">Reference proteome</keyword>
<gene>
    <name evidence="2" type="ORF">PATL70BA_2329</name>
</gene>
<dbReference type="GO" id="GO:0016787">
    <property type="term" value="F:hydrolase activity"/>
    <property type="evidence" value="ECO:0007669"/>
    <property type="project" value="UniProtKB-KW"/>
</dbReference>
<dbReference type="InterPro" id="IPR052340">
    <property type="entry name" value="RNase_Y/CdgJ"/>
</dbReference>
<organism evidence="2 3">
    <name type="scientific">Petrocella atlantisensis</name>
    <dbReference type="NCBI Taxonomy" id="2173034"/>
    <lineage>
        <taxon>Bacteria</taxon>
        <taxon>Bacillati</taxon>
        <taxon>Bacillota</taxon>
        <taxon>Clostridia</taxon>
        <taxon>Lachnospirales</taxon>
        <taxon>Vallitaleaceae</taxon>
        <taxon>Petrocella</taxon>
    </lineage>
</organism>
<name>A0A3P7S0F8_9FIRM</name>
<dbReference type="RefSeq" id="WP_125137390.1">
    <property type="nucleotide sequence ID" value="NZ_LR130778.1"/>
</dbReference>
<dbReference type="PANTHER" id="PTHR33525">
    <property type="match status" value="1"/>
</dbReference>
<dbReference type="PANTHER" id="PTHR33525:SF3">
    <property type="entry name" value="RIBONUCLEASE Y"/>
    <property type="match status" value="1"/>
</dbReference>
<dbReference type="Proteomes" id="UP000279029">
    <property type="component" value="Chromosome"/>
</dbReference>
<dbReference type="Pfam" id="PF08668">
    <property type="entry name" value="HDOD"/>
    <property type="match status" value="1"/>
</dbReference>
<dbReference type="NCBIfam" id="TIGR00277">
    <property type="entry name" value="HDIG"/>
    <property type="match status" value="1"/>
</dbReference>
<evidence type="ECO:0000259" key="1">
    <source>
        <dbReference type="PROSITE" id="PS51833"/>
    </source>
</evidence>
<dbReference type="AlphaFoldDB" id="A0A3P7S0F8"/>
<dbReference type="SUPFAM" id="SSF109604">
    <property type="entry name" value="HD-domain/PDEase-like"/>
    <property type="match status" value="1"/>
</dbReference>
<dbReference type="InterPro" id="IPR006675">
    <property type="entry name" value="HDIG_dom"/>
</dbReference>
<dbReference type="InterPro" id="IPR013976">
    <property type="entry name" value="HDOD"/>
</dbReference>
<dbReference type="CDD" id="cd00077">
    <property type="entry name" value="HDc"/>
    <property type="match status" value="1"/>
</dbReference>
<dbReference type="EMBL" id="LR130778">
    <property type="protein sequence ID" value="VDN48222.1"/>
    <property type="molecule type" value="Genomic_DNA"/>
</dbReference>
<dbReference type="OrthoDB" id="9804747at2"/>
<reference evidence="2 3" key="1">
    <citation type="submission" date="2018-09" db="EMBL/GenBank/DDBJ databases">
        <authorList>
            <person name="Postec A."/>
        </authorList>
    </citation>
    <scope>NUCLEOTIDE SEQUENCE [LARGE SCALE GENOMIC DNA]</scope>
    <source>
        <strain evidence="2">70B-A</strain>
    </source>
</reference>
<dbReference type="PROSITE" id="PS51833">
    <property type="entry name" value="HDOD"/>
    <property type="match status" value="1"/>
</dbReference>
<evidence type="ECO:0000313" key="2">
    <source>
        <dbReference type="EMBL" id="VDN48222.1"/>
    </source>
</evidence>
<feature type="domain" description="HDOD" evidence="1">
    <location>
        <begin position="16"/>
        <end position="212"/>
    </location>
</feature>
<sequence>MNKLSLEELISRVDEIPVFSQTVNRIIQITEDPKSTAKDLESEIMKDQGLTTKILRLANSSYYGVSRNIKSVSEATVLLGFQAIKSMVFASTVGKVMERELPGYALEREGLWRQSQMCAITARTLAKKIKFPKPDQVYTAGLLRDIGKVILDTYMKEQFELIVQEVELHNKTFLEVEAEVLGYNHSEVGARIADKWNLPQDLIEAIACHHNPEQATINPKMTAMIHIADGLMMMMGYNIGIDGLNYKFSDDTMTLLSIDESVLTEIMSEVADLIGDEGIFF</sequence>
<dbReference type="Gene3D" id="1.10.3210.10">
    <property type="entry name" value="Hypothetical protein af1432"/>
    <property type="match status" value="1"/>
</dbReference>
<proteinExistence type="predicted"/>
<protein>
    <submittedName>
        <fullName evidence="2">Hydrolase</fullName>
    </submittedName>
</protein>
<accession>A0A3P7S0F8</accession>
<evidence type="ECO:0000313" key="3">
    <source>
        <dbReference type="Proteomes" id="UP000279029"/>
    </source>
</evidence>